<organism evidence="4 5">
    <name type="scientific">Mizuhopecten yessoensis</name>
    <name type="common">Japanese scallop</name>
    <name type="synonym">Patinopecten yessoensis</name>
    <dbReference type="NCBI Taxonomy" id="6573"/>
    <lineage>
        <taxon>Eukaryota</taxon>
        <taxon>Metazoa</taxon>
        <taxon>Spiralia</taxon>
        <taxon>Lophotrochozoa</taxon>
        <taxon>Mollusca</taxon>
        <taxon>Bivalvia</taxon>
        <taxon>Autobranchia</taxon>
        <taxon>Pteriomorphia</taxon>
        <taxon>Pectinida</taxon>
        <taxon>Pectinoidea</taxon>
        <taxon>Pectinidae</taxon>
        <taxon>Mizuhopecten</taxon>
    </lineage>
</organism>
<dbReference type="CDD" id="cd22860">
    <property type="entry name" value="PDRG1"/>
    <property type="match status" value="1"/>
</dbReference>
<evidence type="ECO:0000313" key="4">
    <source>
        <dbReference type="EMBL" id="OWF40091.1"/>
    </source>
</evidence>
<dbReference type="PANTHER" id="PTHR21162:SF0">
    <property type="entry name" value="P53 AND DNA DAMAGE-REGULATED PROTEIN 1"/>
    <property type="match status" value="1"/>
</dbReference>
<gene>
    <name evidence="4" type="ORF">KP79_PYT06497</name>
</gene>
<keyword evidence="3" id="KW-0143">Chaperone</keyword>
<reference evidence="4 5" key="1">
    <citation type="journal article" date="2017" name="Nat. Ecol. Evol.">
        <title>Scallop genome provides insights into evolution of bilaterian karyotype and development.</title>
        <authorList>
            <person name="Wang S."/>
            <person name="Zhang J."/>
            <person name="Jiao W."/>
            <person name="Li J."/>
            <person name="Xun X."/>
            <person name="Sun Y."/>
            <person name="Guo X."/>
            <person name="Huan P."/>
            <person name="Dong B."/>
            <person name="Zhang L."/>
            <person name="Hu X."/>
            <person name="Sun X."/>
            <person name="Wang J."/>
            <person name="Zhao C."/>
            <person name="Wang Y."/>
            <person name="Wang D."/>
            <person name="Huang X."/>
            <person name="Wang R."/>
            <person name="Lv J."/>
            <person name="Li Y."/>
            <person name="Zhang Z."/>
            <person name="Liu B."/>
            <person name="Lu W."/>
            <person name="Hui Y."/>
            <person name="Liang J."/>
            <person name="Zhou Z."/>
            <person name="Hou R."/>
            <person name="Li X."/>
            <person name="Liu Y."/>
            <person name="Li H."/>
            <person name="Ning X."/>
            <person name="Lin Y."/>
            <person name="Zhao L."/>
            <person name="Xing Q."/>
            <person name="Dou J."/>
            <person name="Li Y."/>
            <person name="Mao J."/>
            <person name="Guo H."/>
            <person name="Dou H."/>
            <person name="Li T."/>
            <person name="Mu C."/>
            <person name="Jiang W."/>
            <person name="Fu Q."/>
            <person name="Fu X."/>
            <person name="Miao Y."/>
            <person name="Liu J."/>
            <person name="Yu Q."/>
            <person name="Li R."/>
            <person name="Liao H."/>
            <person name="Li X."/>
            <person name="Kong Y."/>
            <person name="Jiang Z."/>
            <person name="Chourrout D."/>
            <person name="Li R."/>
            <person name="Bao Z."/>
        </authorList>
    </citation>
    <scope>NUCLEOTIDE SEQUENCE [LARGE SCALE GENOMIC DNA]</scope>
    <source>
        <strain evidence="4 5">PY_sf001</strain>
    </source>
</reference>
<dbReference type="STRING" id="6573.A0A210PUA8"/>
<comment type="subcellular location">
    <subcellularLocation>
        <location evidence="1">Cytoplasm</location>
    </subcellularLocation>
</comment>
<evidence type="ECO:0000256" key="3">
    <source>
        <dbReference type="ARBA" id="ARBA00023186"/>
    </source>
</evidence>
<evidence type="ECO:0000256" key="1">
    <source>
        <dbReference type="ARBA" id="ARBA00004496"/>
    </source>
</evidence>
<evidence type="ECO:0000313" key="5">
    <source>
        <dbReference type="Proteomes" id="UP000242188"/>
    </source>
</evidence>
<keyword evidence="5" id="KW-1185">Reference proteome</keyword>
<dbReference type="EMBL" id="NEDP02005488">
    <property type="protein sequence ID" value="OWF40091.1"/>
    <property type="molecule type" value="Genomic_DNA"/>
</dbReference>
<accession>A0A210PUA8</accession>
<protein>
    <submittedName>
        <fullName evidence="4">p53 and DNA damage-regulated protein 1</fullName>
    </submittedName>
</protein>
<dbReference type="AlphaFoldDB" id="A0A210PUA8"/>
<dbReference type="SUPFAM" id="SSF46579">
    <property type="entry name" value="Prefoldin"/>
    <property type="match status" value="1"/>
</dbReference>
<dbReference type="PANTHER" id="PTHR21162">
    <property type="entry name" value="P53 AND DNA DAMAGE-REGULATED PROTEIN"/>
    <property type="match status" value="1"/>
</dbReference>
<proteinExistence type="predicted"/>
<dbReference type="OrthoDB" id="20282at2759"/>
<dbReference type="Proteomes" id="UP000242188">
    <property type="component" value="Unassembled WGS sequence"/>
</dbReference>
<sequence>METEQLLYHLAEIEELAEDIISDKHQMVELDKKRQKTREAIRLLSKDKKSQKTWVCFGNMFIKLPKEDTKKLLEKDFNGLDTEIADVSKGLKPKVNKLRDLEHKEDVKGFGLNAMSRDEIQAVEALL</sequence>
<comment type="caution">
    <text evidence="4">The sequence shown here is derived from an EMBL/GenBank/DDBJ whole genome shotgun (WGS) entry which is preliminary data.</text>
</comment>
<name>A0A210PUA8_MIZYE</name>
<dbReference type="GO" id="GO:0005737">
    <property type="term" value="C:cytoplasm"/>
    <property type="evidence" value="ECO:0007669"/>
    <property type="project" value="UniProtKB-SubCell"/>
</dbReference>
<dbReference type="InterPro" id="IPR009053">
    <property type="entry name" value="Prefoldin"/>
</dbReference>
<evidence type="ECO:0000256" key="2">
    <source>
        <dbReference type="ARBA" id="ARBA00022490"/>
    </source>
</evidence>
<keyword evidence="2" id="KW-0963">Cytoplasm</keyword>
<dbReference type="InterPro" id="IPR030482">
    <property type="entry name" value="PDRG1"/>
</dbReference>
<dbReference type="Gene3D" id="1.10.287.370">
    <property type="match status" value="1"/>
</dbReference>